<comment type="caution">
    <text evidence="2">The sequence shown here is derived from an EMBL/GenBank/DDBJ whole genome shotgun (WGS) entry which is preliminary data.</text>
</comment>
<evidence type="ECO:0000313" key="2">
    <source>
        <dbReference type="EMBL" id="KAJ0217761.1"/>
    </source>
</evidence>
<sequence length="481" mass="56317">MRITSLSSSESPSCMNNSSSSPSSSEHSVLRLAESYEQLVDSFLEARRLPWTRRVKALTRRVFPLQSPTPDSLRFIFWDDPSREGLHQSAEDSPWSDVLPPQNDMIDQSYVSVEVKHKDRNQKADLTLKGVVDTIIKDDFPRLTQSQRLLFEASPFGIFLGIHILHGDLLLLHLMMLHKIRSQQLFEMGSWSYVDLLHDERGRSDSNIRARLFPDISYAHLQLNDLEDFITSPSYSAVQDEDVVMLIQLVFMFAWCTYFWTYTSRLMHGMFKKIEEFRLLKQTNPESKKVHKYTISGFMLPFKIWILETFPEATPFYICTPTELPHMRVWRSKTPFSWLQFRRIINMSVPKNQPIKVVANPTKMMLPFYVRYINWTLYHQESPRRQRSPKKDEPDRKLEPDTGFREEEEEEEMINVLEKELCKFLKLKNCILGFCQGQLADSMIELDDLDELFLELDESLMGLDELMHLMAKSSSFCLVLG</sequence>
<feature type="region of interest" description="Disordered" evidence="1">
    <location>
        <begin position="1"/>
        <end position="26"/>
    </location>
</feature>
<evidence type="ECO:0000313" key="3">
    <source>
        <dbReference type="Proteomes" id="UP000235145"/>
    </source>
</evidence>
<dbReference type="Proteomes" id="UP000235145">
    <property type="component" value="Unassembled WGS sequence"/>
</dbReference>
<reference evidence="2 3" key="1">
    <citation type="journal article" date="2017" name="Nat. Commun.">
        <title>Genome assembly with in vitro proximity ligation data and whole-genome triplication in lettuce.</title>
        <authorList>
            <person name="Reyes-Chin-Wo S."/>
            <person name="Wang Z."/>
            <person name="Yang X."/>
            <person name="Kozik A."/>
            <person name="Arikit S."/>
            <person name="Song C."/>
            <person name="Xia L."/>
            <person name="Froenicke L."/>
            <person name="Lavelle D.O."/>
            <person name="Truco M.J."/>
            <person name="Xia R."/>
            <person name="Zhu S."/>
            <person name="Xu C."/>
            <person name="Xu H."/>
            <person name="Xu X."/>
            <person name="Cox K."/>
            <person name="Korf I."/>
            <person name="Meyers B.C."/>
            <person name="Michelmore R.W."/>
        </authorList>
    </citation>
    <scope>NUCLEOTIDE SEQUENCE [LARGE SCALE GENOMIC DNA]</scope>
    <source>
        <strain evidence="3">cv. Salinas</strain>
        <tissue evidence="2">Seedlings</tissue>
    </source>
</reference>
<name>A0A9R1XLP0_LACSA</name>
<proteinExistence type="predicted"/>
<accession>A0A9R1XLP0</accession>
<organism evidence="2 3">
    <name type="scientific">Lactuca sativa</name>
    <name type="common">Garden lettuce</name>
    <dbReference type="NCBI Taxonomy" id="4236"/>
    <lineage>
        <taxon>Eukaryota</taxon>
        <taxon>Viridiplantae</taxon>
        <taxon>Streptophyta</taxon>
        <taxon>Embryophyta</taxon>
        <taxon>Tracheophyta</taxon>
        <taxon>Spermatophyta</taxon>
        <taxon>Magnoliopsida</taxon>
        <taxon>eudicotyledons</taxon>
        <taxon>Gunneridae</taxon>
        <taxon>Pentapetalae</taxon>
        <taxon>asterids</taxon>
        <taxon>campanulids</taxon>
        <taxon>Asterales</taxon>
        <taxon>Asteraceae</taxon>
        <taxon>Cichorioideae</taxon>
        <taxon>Cichorieae</taxon>
        <taxon>Lactucinae</taxon>
        <taxon>Lactuca</taxon>
    </lineage>
</organism>
<keyword evidence="3" id="KW-1185">Reference proteome</keyword>
<dbReference type="AlphaFoldDB" id="A0A9R1XLP0"/>
<dbReference type="EMBL" id="NBSK02000003">
    <property type="protein sequence ID" value="KAJ0217761.1"/>
    <property type="molecule type" value="Genomic_DNA"/>
</dbReference>
<feature type="region of interest" description="Disordered" evidence="1">
    <location>
        <begin position="383"/>
        <end position="409"/>
    </location>
</feature>
<gene>
    <name evidence="2" type="ORF">LSAT_V11C300137010</name>
</gene>
<evidence type="ECO:0000256" key="1">
    <source>
        <dbReference type="SAM" id="MobiDB-lite"/>
    </source>
</evidence>
<feature type="compositionally biased region" description="Basic and acidic residues" evidence="1">
    <location>
        <begin position="383"/>
        <end position="405"/>
    </location>
</feature>
<protein>
    <submittedName>
        <fullName evidence="2">Uncharacterized protein</fullName>
    </submittedName>
</protein>